<evidence type="ECO:0000256" key="1">
    <source>
        <dbReference type="ARBA" id="ARBA00005323"/>
    </source>
</evidence>
<dbReference type="PANTHER" id="PTHR28004">
    <property type="entry name" value="ZGC:162816-RELATED"/>
    <property type="match status" value="1"/>
</dbReference>
<reference evidence="4 5" key="1">
    <citation type="submission" date="2019-06" db="EMBL/GenBank/DDBJ databases">
        <title>Sequencing the genomes of 1000 actinobacteria strains.</title>
        <authorList>
            <person name="Klenk H.-P."/>
        </authorList>
    </citation>
    <scope>NUCLEOTIDE SEQUENCE [LARGE SCALE GENOMIC DNA]</scope>
    <source>
        <strain evidence="4 5">DSM 25218</strain>
    </source>
</reference>
<name>A0A543A1N6_9ACTN</name>
<protein>
    <submittedName>
        <fullName evidence="4">D-serine deaminase-like pyridoxal phosphate-dependent protein</fullName>
    </submittedName>
</protein>
<dbReference type="Gene3D" id="3.20.20.10">
    <property type="entry name" value="Alanine racemase"/>
    <property type="match status" value="1"/>
</dbReference>
<dbReference type="PANTHER" id="PTHR28004:SF8">
    <property type="entry name" value="D-SERINE DEAMINASE"/>
    <property type="match status" value="1"/>
</dbReference>
<dbReference type="Pfam" id="PF01168">
    <property type="entry name" value="Ala_racemase_N"/>
    <property type="match status" value="1"/>
</dbReference>
<dbReference type="InterPro" id="IPR026956">
    <property type="entry name" value="D-ser_dehydrat-like_dom"/>
</dbReference>
<proteinExistence type="inferred from homology"/>
<dbReference type="Proteomes" id="UP000320209">
    <property type="component" value="Unassembled WGS sequence"/>
</dbReference>
<comment type="similarity">
    <text evidence="1">Belongs to the DSD1 family.</text>
</comment>
<dbReference type="EMBL" id="VFOV01000001">
    <property type="protein sequence ID" value="TQL66497.1"/>
    <property type="molecule type" value="Genomic_DNA"/>
</dbReference>
<dbReference type="InterPro" id="IPR042208">
    <property type="entry name" value="D-ser_dehydrat-like_sf"/>
</dbReference>
<dbReference type="AlphaFoldDB" id="A0A543A1N6"/>
<evidence type="ECO:0000313" key="5">
    <source>
        <dbReference type="Proteomes" id="UP000320209"/>
    </source>
</evidence>
<comment type="caution">
    <text evidence="4">The sequence shown here is derived from an EMBL/GenBank/DDBJ whole genome shotgun (WGS) entry which is preliminary data.</text>
</comment>
<keyword evidence="5" id="KW-1185">Reference proteome</keyword>
<dbReference type="Gene3D" id="2.40.37.20">
    <property type="entry name" value="D-serine dehydratase-like domain"/>
    <property type="match status" value="1"/>
</dbReference>
<evidence type="ECO:0000256" key="2">
    <source>
        <dbReference type="ARBA" id="ARBA00023239"/>
    </source>
</evidence>
<feature type="domain" description="D-serine dehydratase-like" evidence="3">
    <location>
        <begin position="333"/>
        <end position="428"/>
    </location>
</feature>
<evidence type="ECO:0000313" key="4">
    <source>
        <dbReference type="EMBL" id="TQL66497.1"/>
    </source>
</evidence>
<evidence type="ECO:0000259" key="3">
    <source>
        <dbReference type="SMART" id="SM01119"/>
    </source>
</evidence>
<dbReference type="GO" id="GO:0016829">
    <property type="term" value="F:lyase activity"/>
    <property type="evidence" value="ECO:0007669"/>
    <property type="project" value="UniProtKB-KW"/>
</dbReference>
<dbReference type="SUPFAM" id="SSF51419">
    <property type="entry name" value="PLP-binding barrel"/>
    <property type="match status" value="1"/>
</dbReference>
<gene>
    <name evidence="4" type="ORF">FB381_0359</name>
</gene>
<dbReference type="InterPro" id="IPR001608">
    <property type="entry name" value="Ala_racemase_N"/>
</dbReference>
<sequence>MPMSVPLLGEFTGEPAKFTGFRHPGCSASVVLRPMDEQVCWADKGFWEPGEPIDSTTYAASGRHLFDGSFTWPVMVLKSGALDHNVVTLAGFADEHGLLLAPHGKTTMAPSLYQQQLDAGAWAITVASPSQALVARRAGVRRVLVANEILDHSALSWVASERAADPEFLHLHLVDSVEGVEAAAEASALVGVEDRPLSVLIDLGFVGGRTGCRSVEEALELGRVVASTSGVFLAGVAGYEGGLKTVEAAGGYFDDLRRLASTLFTEGLVAADAIVSAGGSAFFDVLAERWSTGWPAEMTPRKVLRSGAYVSHDHGTYTDKTPYNRIEGSLEPALEIWAQVVSAPEPGLVIVGMGKRDAPYDSGQPIPLAVRRNGHDRAEPLEGAVEKMDDQHAYLHTDAGLRPGDLVAFGISHPCTAFDKWRLIPVVDGDYVVTDLVRTYF</sequence>
<dbReference type="Pfam" id="PF14031">
    <property type="entry name" value="D-ser_dehydrat"/>
    <property type="match status" value="1"/>
</dbReference>
<keyword evidence="2" id="KW-0456">Lyase</keyword>
<accession>A0A543A1N6</accession>
<dbReference type="InterPro" id="IPR051466">
    <property type="entry name" value="D-amino_acid_metab_enzyme"/>
</dbReference>
<dbReference type="InterPro" id="IPR029066">
    <property type="entry name" value="PLP-binding_barrel"/>
</dbReference>
<organism evidence="4 5">
    <name type="scientific">Nocardioides albertanoniae</name>
    <dbReference type="NCBI Taxonomy" id="1175486"/>
    <lineage>
        <taxon>Bacteria</taxon>
        <taxon>Bacillati</taxon>
        <taxon>Actinomycetota</taxon>
        <taxon>Actinomycetes</taxon>
        <taxon>Propionibacteriales</taxon>
        <taxon>Nocardioidaceae</taxon>
        <taxon>Nocardioides</taxon>
    </lineage>
</organism>
<dbReference type="SMART" id="SM01119">
    <property type="entry name" value="D-ser_dehydrat"/>
    <property type="match status" value="1"/>
</dbReference>